<proteinExistence type="predicted"/>
<accession>A0AAV4SR04</accession>
<dbReference type="EMBL" id="BPLR01010098">
    <property type="protein sequence ID" value="GIY36848.1"/>
    <property type="molecule type" value="Genomic_DNA"/>
</dbReference>
<gene>
    <name evidence="1" type="ORF">CEXT_415661</name>
</gene>
<sequence length="164" mass="18816">MQEVTDIPFYLLKGTYPKYFGGEKAWCGERRKEKASPNHLISGFELLIVLKVYVKLSEPTVPLDPSLQWDLEKDRLQENGFTASQWSMSIGDGMRRERWSREDSNTGVSDPIFEEALILYLARRAGLDPVAVSKTGHLIGRMRGINRWMACVLVFEYDWLNPAC</sequence>
<keyword evidence="2" id="KW-1185">Reference proteome</keyword>
<evidence type="ECO:0000313" key="2">
    <source>
        <dbReference type="Proteomes" id="UP001054945"/>
    </source>
</evidence>
<name>A0AAV4SR04_CAEEX</name>
<organism evidence="1 2">
    <name type="scientific">Caerostris extrusa</name>
    <name type="common">Bark spider</name>
    <name type="synonym">Caerostris bankana</name>
    <dbReference type="NCBI Taxonomy" id="172846"/>
    <lineage>
        <taxon>Eukaryota</taxon>
        <taxon>Metazoa</taxon>
        <taxon>Ecdysozoa</taxon>
        <taxon>Arthropoda</taxon>
        <taxon>Chelicerata</taxon>
        <taxon>Arachnida</taxon>
        <taxon>Araneae</taxon>
        <taxon>Araneomorphae</taxon>
        <taxon>Entelegynae</taxon>
        <taxon>Araneoidea</taxon>
        <taxon>Araneidae</taxon>
        <taxon>Caerostris</taxon>
    </lineage>
</organism>
<reference evidence="1 2" key="1">
    <citation type="submission" date="2021-06" db="EMBL/GenBank/DDBJ databases">
        <title>Caerostris extrusa draft genome.</title>
        <authorList>
            <person name="Kono N."/>
            <person name="Arakawa K."/>
        </authorList>
    </citation>
    <scope>NUCLEOTIDE SEQUENCE [LARGE SCALE GENOMIC DNA]</scope>
</reference>
<dbReference type="Proteomes" id="UP001054945">
    <property type="component" value="Unassembled WGS sequence"/>
</dbReference>
<comment type="caution">
    <text evidence="1">The sequence shown here is derived from an EMBL/GenBank/DDBJ whole genome shotgun (WGS) entry which is preliminary data.</text>
</comment>
<evidence type="ECO:0000313" key="1">
    <source>
        <dbReference type="EMBL" id="GIY36848.1"/>
    </source>
</evidence>
<protein>
    <submittedName>
        <fullName evidence="1">Uncharacterized protein</fullName>
    </submittedName>
</protein>
<dbReference type="AlphaFoldDB" id="A0AAV4SR04"/>